<reference evidence="6" key="1">
    <citation type="journal article" date="2019" name="Int. J. Syst. Evol. Microbiol.">
        <title>The Global Catalogue of Microorganisms (GCM) 10K type strain sequencing project: providing services to taxonomists for standard genome sequencing and annotation.</title>
        <authorList>
            <consortium name="The Broad Institute Genomics Platform"/>
            <consortium name="The Broad Institute Genome Sequencing Center for Infectious Disease"/>
            <person name="Wu L."/>
            <person name="Ma J."/>
        </authorList>
    </citation>
    <scope>NUCLEOTIDE SEQUENCE [LARGE SCALE GENOMIC DNA]</scope>
    <source>
        <strain evidence="6">JCM 17666</strain>
    </source>
</reference>
<evidence type="ECO:0000259" key="4">
    <source>
        <dbReference type="Pfam" id="PF00456"/>
    </source>
</evidence>
<feature type="domain" description="Transketolase N-terminal" evidence="4">
    <location>
        <begin position="2"/>
        <end position="92"/>
    </location>
</feature>
<evidence type="ECO:0000256" key="3">
    <source>
        <dbReference type="ARBA" id="ARBA00023052"/>
    </source>
</evidence>
<proteinExistence type="inferred from homology"/>
<dbReference type="PANTHER" id="PTHR47514:SF1">
    <property type="entry name" value="TRANSKETOLASE N-TERMINAL SECTION-RELATED"/>
    <property type="match status" value="1"/>
</dbReference>
<evidence type="ECO:0000256" key="2">
    <source>
        <dbReference type="ARBA" id="ARBA00007131"/>
    </source>
</evidence>
<comment type="caution">
    <text evidence="5">The sequence shown here is derived from an EMBL/GenBank/DDBJ whole genome shotgun (WGS) entry which is preliminary data.</text>
</comment>
<dbReference type="PANTHER" id="PTHR47514">
    <property type="entry name" value="TRANSKETOLASE N-TERMINAL SECTION-RELATED"/>
    <property type="match status" value="1"/>
</dbReference>
<dbReference type="SUPFAM" id="SSF52518">
    <property type="entry name" value="Thiamin diphosphate-binding fold (THDP-binding)"/>
    <property type="match status" value="1"/>
</dbReference>
<evidence type="ECO:0000313" key="5">
    <source>
        <dbReference type="EMBL" id="GAA4332040.1"/>
    </source>
</evidence>
<evidence type="ECO:0000313" key="6">
    <source>
        <dbReference type="Proteomes" id="UP001501671"/>
    </source>
</evidence>
<dbReference type="EMBL" id="BAABFO010000008">
    <property type="protein sequence ID" value="GAA4332040.1"/>
    <property type="molecule type" value="Genomic_DNA"/>
</dbReference>
<dbReference type="Pfam" id="PF00456">
    <property type="entry name" value="Transketolase_N"/>
    <property type="match status" value="1"/>
</dbReference>
<comment type="cofactor">
    <cofactor evidence="1">
        <name>thiamine diphosphate</name>
        <dbReference type="ChEBI" id="CHEBI:58937"/>
    </cofactor>
</comment>
<dbReference type="RefSeq" id="WP_345249168.1">
    <property type="nucleotide sequence ID" value="NZ_BAABFO010000008.1"/>
</dbReference>
<dbReference type="Proteomes" id="UP001501671">
    <property type="component" value="Unassembled WGS sequence"/>
</dbReference>
<organism evidence="5 6">
    <name type="scientific">Pigmentiphaga soli</name>
    <dbReference type="NCBI Taxonomy" id="1007095"/>
    <lineage>
        <taxon>Bacteria</taxon>
        <taxon>Pseudomonadati</taxon>
        <taxon>Pseudomonadota</taxon>
        <taxon>Betaproteobacteria</taxon>
        <taxon>Burkholderiales</taxon>
        <taxon>Alcaligenaceae</taxon>
        <taxon>Pigmentiphaga</taxon>
    </lineage>
</organism>
<dbReference type="Gene3D" id="3.40.50.970">
    <property type="match status" value="1"/>
</dbReference>
<name>A0ABP8GZ33_9BURK</name>
<dbReference type="InterPro" id="IPR005474">
    <property type="entry name" value="Transketolase_N"/>
</dbReference>
<keyword evidence="3" id="KW-0786">Thiamine pyrophosphate</keyword>
<comment type="similarity">
    <text evidence="2">Belongs to the transketolase family.</text>
</comment>
<dbReference type="InterPro" id="IPR029061">
    <property type="entry name" value="THDP-binding"/>
</dbReference>
<protein>
    <recommendedName>
        <fullName evidence="4">Transketolase N-terminal domain-containing protein</fullName>
    </recommendedName>
</protein>
<keyword evidence="6" id="KW-1185">Reference proteome</keyword>
<sequence length="113" mass="12104">MFAAHHRIANLTVVLDANNSQVDGSVEFVTTIEPIADKWAAFGWQVAEVDGHDIAQLTGALDSDRGGKPLVVVGRTKITGHLKAIPDTVDAHFIKLDPEMTAGILAQLEAEYA</sequence>
<accession>A0ABP8GZ33</accession>
<gene>
    <name evidence="5" type="ORF">GCM10023144_21530</name>
</gene>
<evidence type="ECO:0000256" key="1">
    <source>
        <dbReference type="ARBA" id="ARBA00001964"/>
    </source>
</evidence>